<protein>
    <recommendedName>
        <fullName evidence="3">Methyltransferase domain-containing protein</fullName>
    </recommendedName>
</protein>
<reference evidence="1" key="1">
    <citation type="submission" date="2022-12" db="EMBL/GenBank/DDBJ databases">
        <title>Comparative genomics of Legionella pneumophila isolates from the West Bank and Germany support molecular epidemiology of Legionnaires disease.</title>
        <authorList>
            <person name="Zayed A.R."/>
            <person name="Bitar D.M."/>
            <person name="Steinert M."/>
            <person name="Lueck C."/>
            <person name="Brettar I."/>
            <person name="Hoefle M.G."/>
            <person name="Bunk B."/>
        </authorList>
    </citation>
    <scope>NUCLEOTIDE SEQUENCE</scope>
    <source>
        <strain evidence="1">H23</strain>
    </source>
</reference>
<name>A0AAP3HE53_LEGPN</name>
<sequence length="310" mass="36293">MKLLKNISFFESTNYSPWPLRLIGLSPWQKTERTTQEILDEYNNTWYKNALQAWENYSDSHESPTPSCFFRIFDNIIYDQMIQSSDVYGITNDEHLISINRELYTAKWSVISALYDNLIIDILENYINSFNSWTLIELGCGTGKNLFNSYAKLPLTYIVGAEICTNAVNLGNKIVKRCNINGEFKIFDYFQDNGIHSLTSDIKDNYILFTSHSIEQIELRKTNFIDQILRLEHPPEVVIHFEPIFDNNDPSLIHKLHHLYSTKNLYNNDLLSELRRYEENGHIKIIDLQKDVFGLSAFNPTSIIVWQIQR</sequence>
<accession>A0AAP3HE53</accession>
<dbReference type="SUPFAM" id="SSF53335">
    <property type="entry name" value="S-adenosyl-L-methionine-dependent methyltransferases"/>
    <property type="match status" value="1"/>
</dbReference>
<dbReference type="AlphaFoldDB" id="A0AAP3HE53"/>
<evidence type="ECO:0008006" key="3">
    <source>
        <dbReference type="Google" id="ProtNLM"/>
    </source>
</evidence>
<dbReference type="Gene3D" id="3.40.50.150">
    <property type="entry name" value="Vaccinia Virus protein VP39"/>
    <property type="match status" value="1"/>
</dbReference>
<evidence type="ECO:0000313" key="1">
    <source>
        <dbReference type="EMBL" id="MCZ4719435.1"/>
    </source>
</evidence>
<comment type="caution">
    <text evidence="1">The sequence shown here is derived from an EMBL/GenBank/DDBJ whole genome shotgun (WGS) entry which is preliminary data.</text>
</comment>
<proteinExistence type="predicted"/>
<dbReference type="Proteomes" id="UP001071279">
    <property type="component" value="Unassembled WGS sequence"/>
</dbReference>
<organism evidence="1 2">
    <name type="scientific">Legionella pneumophila</name>
    <dbReference type="NCBI Taxonomy" id="446"/>
    <lineage>
        <taxon>Bacteria</taxon>
        <taxon>Pseudomonadati</taxon>
        <taxon>Pseudomonadota</taxon>
        <taxon>Gammaproteobacteria</taxon>
        <taxon>Legionellales</taxon>
        <taxon>Legionellaceae</taxon>
        <taxon>Legionella</taxon>
    </lineage>
</organism>
<dbReference type="InterPro" id="IPR029063">
    <property type="entry name" value="SAM-dependent_MTases_sf"/>
</dbReference>
<dbReference type="EMBL" id="JAPXIC010000066">
    <property type="protein sequence ID" value="MCZ4719435.1"/>
    <property type="molecule type" value="Genomic_DNA"/>
</dbReference>
<gene>
    <name evidence="1" type="ORF">O6C86_09450</name>
</gene>
<evidence type="ECO:0000313" key="2">
    <source>
        <dbReference type="Proteomes" id="UP001071279"/>
    </source>
</evidence>
<dbReference type="RefSeq" id="WP_236716064.1">
    <property type="nucleotide sequence ID" value="NZ_CP114576.1"/>
</dbReference>